<gene>
    <name evidence="1" type="ORF">KF715C_pC860</name>
</gene>
<sequence length="178" mass="19539">MKRAHPYLVQSSMEAAQGMAKAGVEFVPLPILSADDHCELADQMVGRLQRLAQMAETEADRVLRGQDKQATNRDRIEAIAATNVIVHQYLQALRAGAVLDYHEALELMVLALAQKSDSTEAQLLELCKNDTRRLQLVLDPASPAGDKTVETRFKSLGEGVPPGEPRLVVLNVSEVNRD</sequence>
<dbReference type="Pfam" id="PF07131">
    <property type="entry name" value="DUF1382"/>
    <property type="match status" value="1"/>
</dbReference>
<accession>A0A1L7NPX0</accession>
<evidence type="ECO:0000313" key="2">
    <source>
        <dbReference type="Proteomes" id="UP000218731"/>
    </source>
</evidence>
<keyword evidence="1" id="KW-0614">Plasmid</keyword>
<geneLocation type="plasmid" evidence="2">
    <name>pkf715c dna</name>
</geneLocation>
<dbReference type="EMBL" id="AP015032">
    <property type="protein sequence ID" value="BAW27519.1"/>
    <property type="molecule type" value="Genomic_DNA"/>
</dbReference>
<organism evidence="1 2">
    <name type="scientific">Pseudomonas putida</name>
    <name type="common">Arthrobacter siderocapsulatus</name>
    <dbReference type="NCBI Taxonomy" id="303"/>
    <lineage>
        <taxon>Bacteria</taxon>
        <taxon>Pseudomonadati</taxon>
        <taxon>Pseudomonadota</taxon>
        <taxon>Gammaproteobacteria</taxon>
        <taxon>Pseudomonadales</taxon>
        <taxon>Pseudomonadaceae</taxon>
        <taxon>Pseudomonas</taxon>
    </lineage>
</organism>
<protein>
    <submittedName>
        <fullName evidence="1">Uncharacterized protein</fullName>
    </submittedName>
</protein>
<dbReference type="Proteomes" id="UP000218731">
    <property type="component" value="Plasmid pKF715C"/>
</dbReference>
<proteinExistence type="predicted"/>
<dbReference type="InterPro" id="IPR009814">
    <property type="entry name" value="Phage_lambda_Xis_Q38267"/>
</dbReference>
<name>A0A1L7NPX0_PSEPU</name>
<dbReference type="RefSeq" id="WP_096427232.1">
    <property type="nucleotide sequence ID" value="NZ_AP015032.1"/>
</dbReference>
<evidence type="ECO:0000313" key="1">
    <source>
        <dbReference type="EMBL" id="BAW27519.1"/>
    </source>
</evidence>
<dbReference type="AlphaFoldDB" id="A0A1L7NPX0"/>
<reference evidence="1 2" key="1">
    <citation type="submission" date="2015-11" db="EMBL/GenBank/DDBJ databases">
        <title>Complete genome sequencing of a biphenyl-degrading bacterium, Pseudomonas putida KF715 (=NBRC110667).</title>
        <authorList>
            <person name="Suenaga H."/>
            <person name="Fujihara N."/>
            <person name="Watanabe T."/>
            <person name="Hirose J."/>
            <person name="Kimura N."/>
            <person name="Yamazoe A."/>
            <person name="Hosoyama A."/>
            <person name="Shimodaira J."/>
            <person name="Furukawa K."/>
        </authorList>
    </citation>
    <scope>NUCLEOTIDE SEQUENCE [LARGE SCALE GENOMIC DNA]</scope>
    <source>
        <strain evidence="1 2">KF715</strain>
        <plasmid evidence="2">Plasmid pkf715c dna</plasmid>
    </source>
</reference>